<reference evidence="5" key="1">
    <citation type="submission" date="2012-06" db="EMBL/GenBank/DDBJ databases">
        <title>Complete sequence of chromosome of Desulfomonile tiedjei DSM 6799.</title>
        <authorList>
            <person name="Lucas S."/>
            <person name="Copeland A."/>
            <person name="Lapidus A."/>
            <person name="Glavina del Rio T."/>
            <person name="Dalin E."/>
            <person name="Tice H."/>
            <person name="Bruce D."/>
            <person name="Goodwin L."/>
            <person name="Pitluck S."/>
            <person name="Peters L."/>
            <person name="Ovchinnikova G."/>
            <person name="Zeytun A."/>
            <person name="Lu M."/>
            <person name="Kyrpides N."/>
            <person name="Mavromatis K."/>
            <person name="Ivanova N."/>
            <person name="Brettin T."/>
            <person name="Detter J.C."/>
            <person name="Han C."/>
            <person name="Larimer F."/>
            <person name="Land M."/>
            <person name="Hauser L."/>
            <person name="Markowitz V."/>
            <person name="Cheng J.-F."/>
            <person name="Hugenholtz P."/>
            <person name="Woyke T."/>
            <person name="Wu D."/>
            <person name="Spring S."/>
            <person name="Schroeder M."/>
            <person name="Brambilla E."/>
            <person name="Klenk H.-P."/>
            <person name="Eisen J.A."/>
        </authorList>
    </citation>
    <scope>NUCLEOTIDE SEQUENCE [LARGE SCALE GENOMIC DNA]</scope>
    <source>
        <strain evidence="5">ATCC 49306 / DSM 6799 / DCB-1</strain>
    </source>
</reference>
<dbReference type="PANTHER" id="PTHR13504:SF33">
    <property type="entry name" value="FIC FAMILY PROTEIN"/>
    <property type="match status" value="1"/>
</dbReference>
<feature type="binding site" evidence="2">
    <location>
        <begin position="230"/>
        <end position="237"/>
    </location>
    <ligand>
        <name>ATP</name>
        <dbReference type="ChEBI" id="CHEBI:30616"/>
    </ligand>
</feature>
<dbReference type="InterPro" id="IPR003812">
    <property type="entry name" value="Fido"/>
</dbReference>
<dbReference type="KEGG" id="dti:Desti_1508"/>
<dbReference type="STRING" id="706587.Desti_1508"/>
<dbReference type="InterPro" id="IPR040198">
    <property type="entry name" value="Fido_containing"/>
</dbReference>
<dbReference type="HOGENOM" id="CLU_041789_0_0_7"/>
<feature type="active site" evidence="1">
    <location>
        <position position="226"/>
    </location>
</feature>
<keyword evidence="2" id="KW-0067">ATP-binding</keyword>
<evidence type="ECO:0000256" key="2">
    <source>
        <dbReference type="PIRSR" id="PIRSR640198-2"/>
    </source>
</evidence>
<feature type="binding site" evidence="2">
    <location>
        <begin position="268"/>
        <end position="269"/>
    </location>
    <ligand>
        <name>ATP</name>
        <dbReference type="ChEBI" id="CHEBI:30616"/>
    </ligand>
</feature>
<evidence type="ECO:0000256" key="1">
    <source>
        <dbReference type="PIRSR" id="PIRSR640198-1"/>
    </source>
</evidence>
<dbReference type="PATRIC" id="fig|706587.4.peg.1731"/>
<dbReference type="Pfam" id="PF02661">
    <property type="entry name" value="Fic"/>
    <property type="match status" value="1"/>
</dbReference>
<sequence length="387" mass="44318">MIWTLRRIVLIISARGAAIIMRYIHERAEWPKFQWNKEALADQLAAVRHRQGRLIGRMESLGFSLRDEAILQTLTWDVLTSSEIEGEILDPVQVRSSIARRLGLDAAGLVPVDRDIEGVVEMMLDAIQKFDEPLTDERLFGWHASLFPTGRSGMMRIRVGAWRDDSAGPMQVVTGPIGREKVHYQAPDAGRLDREMKRFLAWFNAEQKIDPVLKSGIAHLWFVSIHPFDDGNGRIARAIADMVLAQSEGSSQRFYSMSAQIRQERNVYYKELEAVQKGDLNITEWLRWYLDCLDRAIERAEEILADVLKKARFWERHSNVTFNQRQKDILMRLLEGFKGKLNTSKYANIEKCSQDTALRDITELLELGILQKDTGGGRSTSYSLVDL</sequence>
<protein>
    <recommendedName>
        <fullName evidence="3">Fido domain-containing protein</fullName>
    </recommendedName>
</protein>
<evidence type="ECO:0000313" key="4">
    <source>
        <dbReference type="EMBL" id="AFM24220.1"/>
    </source>
</evidence>
<dbReference type="InterPro" id="IPR036388">
    <property type="entry name" value="WH-like_DNA-bd_sf"/>
</dbReference>
<keyword evidence="2" id="KW-0547">Nucleotide-binding</keyword>
<dbReference type="PROSITE" id="PS51459">
    <property type="entry name" value="FIDO"/>
    <property type="match status" value="1"/>
</dbReference>
<evidence type="ECO:0000313" key="5">
    <source>
        <dbReference type="Proteomes" id="UP000006055"/>
    </source>
</evidence>
<evidence type="ECO:0000259" key="3">
    <source>
        <dbReference type="PROSITE" id="PS51459"/>
    </source>
</evidence>
<dbReference type="Gene3D" id="1.10.3290.10">
    <property type="entry name" value="Fido-like domain"/>
    <property type="match status" value="1"/>
</dbReference>
<gene>
    <name evidence="4" type="ordered locus">Desti_1508</name>
</gene>
<dbReference type="InterPro" id="IPR036597">
    <property type="entry name" value="Fido-like_dom_sf"/>
</dbReference>
<dbReference type="Pfam" id="PF13776">
    <property type="entry name" value="DUF4172"/>
    <property type="match status" value="1"/>
</dbReference>
<dbReference type="AlphaFoldDB" id="I4C3S9"/>
<organism evidence="4 5">
    <name type="scientific">Desulfomonile tiedjei (strain ATCC 49306 / DSM 6799 / DCB-1)</name>
    <dbReference type="NCBI Taxonomy" id="706587"/>
    <lineage>
        <taxon>Bacteria</taxon>
        <taxon>Pseudomonadati</taxon>
        <taxon>Thermodesulfobacteriota</taxon>
        <taxon>Desulfomonilia</taxon>
        <taxon>Desulfomonilales</taxon>
        <taxon>Desulfomonilaceae</taxon>
        <taxon>Desulfomonile</taxon>
    </lineage>
</organism>
<accession>I4C3S9</accession>
<dbReference type="EMBL" id="CP003360">
    <property type="protein sequence ID" value="AFM24220.1"/>
    <property type="molecule type" value="Genomic_DNA"/>
</dbReference>
<name>I4C3S9_DESTA</name>
<feature type="domain" description="Fido" evidence="3">
    <location>
        <begin position="134"/>
        <end position="291"/>
    </location>
</feature>
<dbReference type="GO" id="GO:0005524">
    <property type="term" value="F:ATP binding"/>
    <property type="evidence" value="ECO:0007669"/>
    <property type="project" value="UniProtKB-KW"/>
</dbReference>
<dbReference type="SUPFAM" id="SSF140931">
    <property type="entry name" value="Fic-like"/>
    <property type="match status" value="1"/>
</dbReference>
<dbReference type="InterPro" id="IPR025230">
    <property type="entry name" value="DUF4172"/>
</dbReference>
<keyword evidence="5" id="KW-1185">Reference proteome</keyword>
<dbReference type="Proteomes" id="UP000006055">
    <property type="component" value="Chromosome"/>
</dbReference>
<dbReference type="PANTHER" id="PTHR13504">
    <property type="entry name" value="FIDO DOMAIN-CONTAINING PROTEIN DDB_G0283145"/>
    <property type="match status" value="1"/>
</dbReference>
<dbReference type="Gene3D" id="1.10.10.10">
    <property type="entry name" value="Winged helix-like DNA-binding domain superfamily/Winged helix DNA-binding domain"/>
    <property type="match status" value="1"/>
</dbReference>
<dbReference type="eggNOG" id="COG3177">
    <property type="taxonomic scope" value="Bacteria"/>
</dbReference>
<proteinExistence type="predicted"/>